<dbReference type="Gene3D" id="3.40.920.10">
    <property type="entry name" value="Pyruvate-ferredoxin oxidoreductase, PFOR, domain III"/>
    <property type="match status" value="1"/>
</dbReference>
<keyword evidence="6" id="KW-0411">Iron-sulfur</keyword>
<evidence type="ECO:0000259" key="9">
    <source>
        <dbReference type="Pfam" id="PF20169"/>
    </source>
</evidence>
<accession>A0ABT2Z4R1</accession>
<keyword evidence="11" id="KW-1185">Reference proteome</keyword>
<dbReference type="EMBL" id="JAOWLA010000015">
    <property type="protein sequence ID" value="MCV2866128.1"/>
    <property type="molecule type" value="Genomic_DNA"/>
</dbReference>
<dbReference type="RefSeq" id="WP_263722660.1">
    <property type="nucleotide sequence ID" value="NZ_JAOWLA010000015.1"/>
</dbReference>
<dbReference type="InterPro" id="IPR029061">
    <property type="entry name" value="THDP-binding"/>
</dbReference>
<gene>
    <name evidence="10" type="ORF">OE647_15495</name>
</gene>
<feature type="domain" description="Pyruvate/ketoisovalerate oxidoreductase catalytic" evidence="7">
    <location>
        <begin position="716"/>
        <end position="903"/>
    </location>
</feature>
<dbReference type="InterPro" id="IPR002869">
    <property type="entry name" value="Pyrv_flavodox_OxRed_cen"/>
</dbReference>
<dbReference type="PANTHER" id="PTHR48084:SF3">
    <property type="entry name" value="SUBUNIT OF PYRUVATE:FLAVODOXIN OXIDOREDUCTASE"/>
    <property type="match status" value="1"/>
</dbReference>
<dbReference type="CDD" id="cd07034">
    <property type="entry name" value="TPP_PYR_PFOR_IOR-alpha_like"/>
    <property type="match status" value="1"/>
</dbReference>
<evidence type="ECO:0000259" key="8">
    <source>
        <dbReference type="Pfam" id="PF02775"/>
    </source>
</evidence>
<organism evidence="10 11">
    <name type="scientific">Albidovulum sediminicola</name>
    <dbReference type="NCBI Taxonomy" id="2984331"/>
    <lineage>
        <taxon>Bacteria</taxon>
        <taxon>Pseudomonadati</taxon>
        <taxon>Pseudomonadota</taxon>
        <taxon>Alphaproteobacteria</taxon>
        <taxon>Rhodobacterales</taxon>
        <taxon>Paracoccaceae</taxon>
        <taxon>Albidovulum</taxon>
    </lineage>
</organism>
<dbReference type="SUPFAM" id="SSF52518">
    <property type="entry name" value="Thiamin diphosphate-binding fold (THDP-binding)"/>
    <property type="match status" value="2"/>
</dbReference>
<proteinExistence type="predicted"/>
<keyword evidence="4" id="KW-0560">Oxidoreductase</keyword>
<dbReference type="SUPFAM" id="SSF52922">
    <property type="entry name" value="TK C-terminal domain-like"/>
    <property type="match status" value="1"/>
</dbReference>
<evidence type="ECO:0000313" key="10">
    <source>
        <dbReference type="EMBL" id="MCV2866128.1"/>
    </source>
</evidence>
<dbReference type="Pfam" id="PF01558">
    <property type="entry name" value="POR"/>
    <property type="match status" value="1"/>
</dbReference>
<evidence type="ECO:0000256" key="2">
    <source>
        <dbReference type="ARBA" id="ARBA00022485"/>
    </source>
</evidence>
<dbReference type="InterPro" id="IPR046667">
    <property type="entry name" value="DUF6537"/>
</dbReference>
<protein>
    <submittedName>
        <fullName evidence="10">Indolepyruvate ferredoxin oxidoreductase family protein</fullName>
    </submittedName>
</protein>
<keyword evidence="2" id="KW-0479">Metal-binding</keyword>
<dbReference type="Gene3D" id="3.40.50.970">
    <property type="match status" value="1"/>
</dbReference>
<evidence type="ECO:0000256" key="3">
    <source>
        <dbReference type="ARBA" id="ARBA00022982"/>
    </source>
</evidence>
<evidence type="ECO:0000256" key="6">
    <source>
        <dbReference type="ARBA" id="ARBA00023014"/>
    </source>
</evidence>
<dbReference type="Proteomes" id="UP001652503">
    <property type="component" value="Unassembled WGS sequence"/>
</dbReference>
<reference evidence="10 11" key="1">
    <citation type="submission" date="2022-10" db="EMBL/GenBank/DDBJ databases">
        <title>Defluviimonas sp. nov., isolated from ocean surface water.</title>
        <authorList>
            <person name="He W."/>
            <person name="Wang L."/>
            <person name="Zhang D.-F."/>
        </authorList>
    </citation>
    <scope>NUCLEOTIDE SEQUENCE [LARGE SCALE GENOMIC DNA]</scope>
    <source>
        <strain evidence="10 11">WL0075</strain>
    </source>
</reference>
<feature type="domain" description="DUF6537" evidence="9">
    <location>
        <begin position="930"/>
        <end position="1127"/>
    </location>
</feature>
<sequence>MSLLTVDLADKYDLSKKRIFITGTQALIRLCLTQSHRDRKAGLNTAGYVTGYRGSPLGGLDAQFPRAKAQLDKARVIYEPALNEDLAATALWGAQQAEMRGEGAYDGVFGMWYGKGPGVDRSGDALRHANLAGSSRHGGVLVLMGDDHTCESSTTCHQSDYALMDAMIPVLNPASVAEILEYGLHGWALSRFSGLWVGLKCVKDNIESTASIWADPDAVVPVLPNFDMPAGGLNIRAGDPPQEQEARLHRHKVEAARAYARANGLDNTVWSGGTRPRIGIVSTGKSWMDVLSALQILGIDRARADAMGLALYKVGMSWPLEPEGISAFAAGLDQVIVVEEKRGLIEEQLRAILYGRAEAPRSILGKRDEDGRVLFQAELALNPLQIAAAVGARLPDDAARTAATGAAAELNREREVLGLKRGMYFCAGCPHNSSTVMPEGARGYAGIGCSWMSQTMDRGVDGYTHMGAEGANWIGESKFSTRRHVFQTLGDGTYNHSGLLAVRAAIAAKTNITYKILYNDTVAMTGGQDHEGDLSPFRIAAEVVAAGVARLAFVTDRPDLYSAAQFPPGTSIDHRDKLIAVQKDLARVEGCTVLLYEQTCAAEKRRRRKRGRMEDPEKRLFINPLVCEGCGDCGVQSNCVAITPLETEFGRKRQVDQSSCNKDYSCAKGFCPSFASVEGGALRKPAAVESGLPELQDPALKLPLDRPFGVVLTSVGGTGVVTIGALLAMAAHLEGKGCGIIDMLGMAQKGGAVTSHIMLAQKPGDITAIRVAPGQADLVLGCDMVVSAGDQILSLVGRDRSHLVVNTHEMMTGDFTRNADFTLPVKRMKARLAEAVAQGNAHFVDATKVVRALMGDTIAANLFMLGVAYQKGLVPLSARAIEKAIELNGVSVPFNLKAFAWGRRHVQDEALVMARAAPGLGARSTEPMSLDQLVAHRAADLANYQSAAYARRYTALVERVAAVDPGPDKALSMAVARNAYKLMAYKDEYEVARLYTDGRFEKALCEQFTGDLKLRLQMAPPIFSKRDKETGHLQKRTIGPWMLRAMKVLARMKGLRGTPLDPFGRSAERRMERALIAEYFATIEALLPQLPEADYAVALALASLPETIRGYGHVKAASVEAAAARRADLLGRLVPAASVLSRAG</sequence>
<keyword evidence="3" id="KW-0249">Electron transport</keyword>
<dbReference type="PANTHER" id="PTHR48084">
    <property type="entry name" value="2-OXOGLUTARATE OXIDOREDUCTASE SUBUNIT KORB-RELATED"/>
    <property type="match status" value="1"/>
</dbReference>
<dbReference type="SUPFAM" id="SSF53323">
    <property type="entry name" value="Pyruvate-ferredoxin oxidoreductase, PFOR, domain III"/>
    <property type="match status" value="1"/>
</dbReference>
<evidence type="ECO:0000256" key="1">
    <source>
        <dbReference type="ARBA" id="ARBA00022448"/>
    </source>
</evidence>
<keyword evidence="1" id="KW-0813">Transport</keyword>
<keyword evidence="5" id="KW-0408">Iron</keyword>
<dbReference type="InterPro" id="IPR011766">
    <property type="entry name" value="TPP_enzyme_TPP-bd"/>
</dbReference>
<dbReference type="InterPro" id="IPR019752">
    <property type="entry name" value="Pyrv/ketoisovalerate_OxRed_cat"/>
</dbReference>
<dbReference type="InterPro" id="IPR002880">
    <property type="entry name" value="Pyrv_Fd/Flavodoxin_OxRdtase_N"/>
</dbReference>
<evidence type="ECO:0000256" key="4">
    <source>
        <dbReference type="ARBA" id="ARBA00023002"/>
    </source>
</evidence>
<dbReference type="Pfam" id="PF20169">
    <property type="entry name" value="DUF6537"/>
    <property type="match status" value="1"/>
</dbReference>
<evidence type="ECO:0000259" key="7">
    <source>
        <dbReference type="Pfam" id="PF01558"/>
    </source>
</evidence>
<dbReference type="Pfam" id="PF02775">
    <property type="entry name" value="TPP_enzyme_C"/>
    <property type="match status" value="1"/>
</dbReference>
<name>A0ABT2Z4R1_9RHOB</name>
<dbReference type="InterPro" id="IPR051457">
    <property type="entry name" value="2-oxoacid:Fd_oxidoreductase"/>
</dbReference>
<evidence type="ECO:0000313" key="11">
    <source>
        <dbReference type="Proteomes" id="UP001652503"/>
    </source>
</evidence>
<dbReference type="InterPro" id="IPR009014">
    <property type="entry name" value="Transketo_C/PFOR_II"/>
</dbReference>
<dbReference type="NCBIfam" id="NF009588">
    <property type="entry name" value="PRK13029.1"/>
    <property type="match status" value="1"/>
</dbReference>
<feature type="domain" description="Thiamine pyrophosphate enzyme TPP-binding" evidence="8">
    <location>
        <begin position="458"/>
        <end position="532"/>
    </location>
</feature>
<comment type="caution">
    <text evidence="10">The sequence shown here is derived from an EMBL/GenBank/DDBJ whole genome shotgun (WGS) entry which is preliminary data.</text>
</comment>
<keyword evidence="2" id="KW-0004">4Fe-4S</keyword>
<evidence type="ECO:0000256" key="5">
    <source>
        <dbReference type="ARBA" id="ARBA00023004"/>
    </source>
</evidence>
<dbReference type="NCBIfam" id="NF009589">
    <property type="entry name" value="PRK13030.1"/>
    <property type="match status" value="1"/>
</dbReference>